<evidence type="ECO:0000313" key="1">
    <source>
        <dbReference type="EMBL" id="WFD40682.1"/>
    </source>
</evidence>
<organism evidence="1 2">
    <name type="scientific">Malassezia japonica</name>
    <dbReference type="NCBI Taxonomy" id="223818"/>
    <lineage>
        <taxon>Eukaryota</taxon>
        <taxon>Fungi</taxon>
        <taxon>Dikarya</taxon>
        <taxon>Basidiomycota</taxon>
        <taxon>Ustilaginomycotina</taxon>
        <taxon>Malasseziomycetes</taxon>
        <taxon>Malasseziales</taxon>
        <taxon>Malasseziaceae</taxon>
        <taxon>Malassezia</taxon>
    </lineage>
</organism>
<reference evidence="1" key="1">
    <citation type="submission" date="2023-03" db="EMBL/GenBank/DDBJ databases">
        <title>Mating type loci evolution in Malassezia.</title>
        <authorList>
            <person name="Coelho M.A."/>
        </authorList>
    </citation>
    <scope>NUCLEOTIDE SEQUENCE</scope>
    <source>
        <strain evidence="1">CBS 9431</strain>
    </source>
</reference>
<dbReference type="AlphaFoldDB" id="A0AAF0F506"/>
<dbReference type="RefSeq" id="XP_060123579.1">
    <property type="nucleotide sequence ID" value="XM_060267596.1"/>
</dbReference>
<dbReference type="Proteomes" id="UP001217754">
    <property type="component" value="Chromosome 7"/>
</dbReference>
<accession>A0AAF0F506</accession>
<dbReference type="EMBL" id="CP119964">
    <property type="protein sequence ID" value="WFD40682.1"/>
    <property type="molecule type" value="Genomic_DNA"/>
</dbReference>
<evidence type="ECO:0000313" key="2">
    <source>
        <dbReference type="Proteomes" id="UP001217754"/>
    </source>
</evidence>
<name>A0AAF0F506_9BASI</name>
<protein>
    <submittedName>
        <fullName evidence="1">Uncharacterized protein</fullName>
    </submittedName>
</protein>
<gene>
    <name evidence="1" type="ORF">MJAP1_003670</name>
</gene>
<proteinExistence type="predicted"/>
<sequence length="531" mass="58461">MLRALRGGPWCVRPPRCVARGVVTEARKVPQRWAPLALRLFDAAQTPTLNAHAAEAICTSVVQDTQLQAERTRDAPLSRDSLHGNMLRALLTMKAGSVKRDVLVSEMLRAMWTNEVPLAPQVLAHVAMLSGVRGMQRTRALLHRHVLGHGADEAVWRALIDAHAMRGDWARVDEALAVVTERGMHFALDAYRYAFIRMQRDTPTAALPAAVHSMIQQMRDDGVTLDDAVLVELIRALVAPVQRAHAARATRAELVRLAAPAHALLDGFFRWLCALEEPAHLRPYRHGLAALLLAQMDTVAAWQPARGTQPHSSIHARLGRVAEVLRGPDGLYESVRIQIDAASGPMDAALARLAVWIASAPNADAARLQRKTVLALFSRACRMVPTRRLAVLLHLMRIASRPALWTGVASKALPRLWQRLLHLWARSSPEQRLHTASTHTGWPALSIALPLLESAAASVAAPQSSWAAVVDHPRRCRAMVWAACCAEPLGDTESRLLQLDQLFVRLHAPPRVRRWAESAAHDAKSARRALP</sequence>
<keyword evidence="2" id="KW-1185">Reference proteome</keyword>
<dbReference type="GeneID" id="85227321"/>